<proteinExistence type="predicted"/>
<feature type="signal peptide" evidence="1">
    <location>
        <begin position="1"/>
        <end position="27"/>
    </location>
</feature>
<dbReference type="AlphaFoldDB" id="A0A1M5JVP9"/>
<sequence>MKSQRMKLSPWVLAASGMLASVSVADAATLAELIATVPAPPKDMATAVSWVRDGQIVEPAYLSFKQQLDAERASVIALNGGTPPLLGSAPSPNIPDAPEVQNAIRGYDQYLDAHSGSNDPKTALAKRTRWLQAAMGQSLATLLEKLKPCSYPCQDPTIVAANAPLEAKKQDMVEHDLRVWTSLFQDWKATRTPIVTRAAAQIAATGDGSKAATLDGKSALAQYRAAMLKEIELTLSVTELAVRRTDAIARNAVDAISSATRLAAKASKPSP</sequence>
<evidence type="ECO:0000313" key="2">
    <source>
        <dbReference type="EMBL" id="SHG44598.1"/>
    </source>
</evidence>
<organism evidence="2 3">
    <name type="scientific">Hydrocarboniphaga daqingensis</name>
    <dbReference type="NCBI Taxonomy" id="490188"/>
    <lineage>
        <taxon>Bacteria</taxon>
        <taxon>Pseudomonadati</taxon>
        <taxon>Pseudomonadota</taxon>
        <taxon>Gammaproteobacteria</taxon>
        <taxon>Nevskiales</taxon>
        <taxon>Nevskiaceae</taxon>
        <taxon>Hydrocarboniphaga</taxon>
    </lineage>
</organism>
<dbReference type="OrthoDB" id="7061322at2"/>
<dbReference type="RefSeq" id="WP_072892853.1">
    <property type="nucleotide sequence ID" value="NZ_FQWZ01000001.1"/>
</dbReference>
<gene>
    <name evidence="2" type="ORF">SAMN04488068_0226</name>
</gene>
<keyword evidence="1" id="KW-0732">Signal</keyword>
<dbReference type="EMBL" id="FQWZ01000001">
    <property type="protein sequence ID" value="SHG44598.1"/>
    <property type="molecule type" value="Genomic_DNA"/>
</dbReference>
<protein>
    <recommendedName>
        <fullName evidence="4">Type IV pili methyl-accepting chemotaxis transducer N-term</fullName>
    </recommendedName>
</protein>
<evidence type="ECO:0000313" key="3">
    <source>
        <dbReference type="Proteomes" id="UP000199758"/>
    </source>
</evidence>
<dbReference type="STRING" id="490188.SAMN04488068_0226"/>
<feature type="chain" id="PRO_5012341373" description="Type IV pili methyl-accepting chemotaxis transducer N-term" evidence="1">
    <location>
        <begin position="28"/>
        <end position="271"/>
    </location>
</feature>
<keyword evidence="3" id="KW-1185">Reference proteome</keyword>
<accession>A0A1M5JVP9</accession>
<dbReference type="Proteomes" id="UP000199758">
    <property type="component" value="Unassembled WGS sequence"/>
</dbReference>
<reference evidence="2 3" key="1">
    <citation type="submission" date="2016-11" db="EMBL/GenBank/DDBJ databases">
        <authorList>
            <person name="Jaros S."/>
            <person name="Januszkiewicz K."/>
            <person name="Wedrychowicz H."/>
        </authorList>
    </citation>
    <scope>NUCLEOTIDE SEQUENCE [LARGE SCALE GENOMIC DNA]</scope>
    <source>
        <strain evidence="2 3">CGMCC 1.7049</strain>
    </source>
</reference>
<evidence type="ECO:0000256" key="1">
    <source>
        <dbReference type="SAM" id="SignalP"/>
    </source>
</evidence>
<name>A0A1M5JVP9_9GAMM</name>
<evidence type="ECO:0008006" key="4">
    <source>
        <dbReference type="Google" id="ProtNLM"/>
    </source>
</evidence>